<dbReference type="InterPro" id="IPR020980">
    <property type="entry name" value="Membrane_HflK_N"/>
</dbReference>
<protein>
    <recommendedName>
        <fullName evidence="6">Protein HflK</fullName>
    </recommendedName>
</protein>
<dbReference type="CDD" id="cd03404">
    <property type="entry name" value="SPFH_HflK"/>
    <property type="match status" value="1"/>
</dbReference>
<evidence type="ECO:0000256" key="6">
    <source>
        <dbReference type="RuleBase" id="RU364113"/>
    </source>
</evidence>
<evidence type="ECO:0000256" key="4">
    <source>
        <dbReference type="ARBA" id="ARBA00022989"/>
    </source>
</evidence>
<keyword evidence="5 6" id="KW-0472">Membrane</keyword>
<evidence type="ECO:0000256" key="2">
    <source>
        <dbReference type="ARBA" id="ARBA00006971"/>
    </source>
</evidence>
<dbReference type="RefSeq" id="WP_055424317.1">
    <property type="nucleotide sequence ID" value="NZ_CYHH01000020.1"/>
</dbReference>
<dbReference type="NCBIfam" id="TIGR01933">
    <property type="entry name" value="hflK"/>
    <property type="match status" value="1"/>
</dbReference>
<dbReference type="SMART" id="SM00244">
    <property type="entry name" value="PHB"/>
    <property type="match status" value="1"/>
</dbReference>
<dbReference type="GO" id="GO:0016020">
    <property type="term" value="C:membrane"/>
    <property type="evidence" value="ECO:0007669"/>
    <property type="project" value="UniProtKB-SubCell"/>
</dbReference>
<name>A0A0K6IYG7_9PROT</name>
<evidence type="ECO:0000256" key="1">
    <source>
        <dbReference type="ARBA" id="ARBA00004167"/>
    </source>
</evidence>
<feature type="compositionally biased region" description="Basic and acidic residues" evidence="7">
    <location>
        <begin position="401"/>
        <end position="422"/>
    </location>
</feature>
<evidence type="ECO:0000256" key="7">
    <source>
        <dbReference type="SAM" id="MobiDB-lite"/>
    </source>
</evidence>
<dbReference type="InterPro" id="IPR001107">
    <property type="entry name" value="Band_7"/>
</dbReference>
<feature type="region of interest" description="Disordered" evidence="7">
    <location>
        <begin position="1"/>
        <end position="39"/>
    </location>
</feature>
<dbReference type="InterPro" id="IPR010201">
    <property type="entry name" value="HflK"/>
</dbReference>
<comment type="function">
    <text evidence="6">HflC and HflK could encode or regulate a protease.</text>
</comment>
<dbReference type="InterPro" id="IPR050710">
    <property type="entry name" value="Band7/mec-2_domain"/>
</dbReference>
<evidence type="ECO:0000256" key="3">
    <source>
        <dbReference type="ARBA" id="ARBA00022692"/>
    </source>
</evidence>
<feature type="compositionally biased region" description="Basic and acidic residues" evidence="7">
    <location>
        <begin position="17"/>
        <end position="26"/>
    </location>
</feature>
<evidence type="ECO:0000313" key="9">
    <source>
        <dbReference type="EMBL" id="CUB08079.1"/>
    </source>
</evidence>
<proteinExistence type="inferred from homology"/>
<dbReference type="Pfam" id="PF01145">
    <property type="entry name" value="Band_7"/>
    <property type="match status" value="1"/>
</dbReference>
<keyword evidence="9" id="KW-0378">Hydrolase</keyword>
<keyword evidence="3 6" id="KW-0812">Transmembrane</keyword>
<keyword evidence="4 6" id="KW-1133">Transmembrane helix</keyword>
<dbReference type="InterPro" id="IPR036013">
    <property type="entry name" value="Band_7/SPFH_dom_sf"/>
</dbReference>
<evidence type="ECO:0000259" key="8">
    <source>
        <dbReference type="SMART" id="SM00244"/>
    </source>
</evidence>
<dbReference type="GO" id="GO:0006508">
    <property type="term" value="P:proteolysis"/>
    <property type="evidence" value="ECO:0007669"/>
    <property type="project" value="UniProtKB-KW"/>
</dbReference>
<dbReference type="Gene3D" id="3.30.479.30">
    <property type="entry name" value="Band 7 domain"/>
    <property type="match status" value="1"/>
</dbReference>
<dbReference type="SUPFAM" id="SSF117892">
    <property type="entry name" value="Band 7/SPFH domain"/>
    <property type="match status" value="1"/>
</dbReference>
<feature type="transmembrane region" description="Helical" evidence="6">
    <location>
        <begin position="75"/>
        <end position="96"/>
    </location>
</feature>
<evidence type="ECO:0000256" key="5">
    <source>
        <dbReference type="ARBA" id="ARBA00023136"/>
    </source>
</evidence>
<dbReference type="Pfam" id="PF12221">
    <property type="entry name" value="HflK_N"/>
    <property type="match status" value="1"/>
</dbReference>
<keyword evidence="9" id="KW-0645">Protease</keyword>
<dbReference type="OrthoDB" id="9779595at2"/>
<feature type="compositionally biased region" description="Low complexity" evidence="7">
    <location>
        <begin position="388"/>
        <end position="400"/>
    </location>
</feature>
<organism evidence="9 10">
    <name type="scientific">Tepidiphilus thermophilus</name>
    <dbReference type="NCBI Taxonomy" id="876478"/>
    <lineage>
        <taxon>Bacteria</taxon>
        <taxon>Pseudomonadati</taxon>
        <taxon>Pseudomonadota</taxon>
        <taxon>Hydrogenophilia</taxon>
        <taxon>Hydrogenophilales</taxon>
        <taxon>Hydrogenophilaceae</taxon>
        <taxon>Tepidiphilus</taxon>
    </lineage>
</organism>
<feature type="domain" description="Band 7" evidence="8">
    <location>
        <begin position="93"/>
        <end position="266"/>
    </location>
</feature>
<dbReference type="GO" id="GO:0008233">
    <property type="term" value="F:peptidase activity"/>
    <property type="evidence" value="ECO:0007669"/>
    <property type="project" value="UniProtKB-KW"/>
</dbReference>
<comment type="subcellular location">
    <subcellularLocation>
        <location evidence="1">Membrane</location>
        <topology evidence="1">Single-pass membrane protein</topology>
    </subcellularLocation>
</comment>
<sequence>MSLNDPRWGDRDDESGEEARRREPRAGRSPQGEGPPDLEEVWRQFNERLSVLFGGGRGGRPAGSDGRQPWGGKQVGGGIVLLVAIVLALWLLSGFYKVDANERAVVLRFGRYVETTEPGLRWRLPYPIERHEIVDLTGVRTVEVGYRGTDRNKVLRESLMLTDDENIVSIQFAVQYVLKSPEDYLFRDRAPDESVKQAAESAMREIVGKSKMDYVLYEGREDIAVRTQELMQAMLDRYRTGVQVVRVTLQNAQPPEQVQAAFDDAVKAGQDRERLRNEGEAYANAVIPRARGTAARLLEEANAYKGKVVAQATGDASRFTQIQQQYRQAPAITRERLYLETMQQIFTNTSKVLVDAPAHNNLMLLPLDRLLSRSGPAMVPTVTRQGPSSGDGSAEAAAESGGRKEQRDVPRDELRDRERGSR</sequence>
<dbReference type="PANTHER" id="PTHR43327">
    <property type="entry name" value="STOMATIN-LIKE PROTEIN 2, MITOCHONDRIAL"/>
    <property type="match status" value="1"/>
</dbReference>
<dbReference type="PANTHER" id="PTHR43327:SF2">
    <property type="entry name" value="MODULATOR OF FTSH PROTEASE HFLK"/>
    <property type="match status" value="1"/>
</dbReference>
<dbReference type="Proteomes" id="UP000182108">
    <property type="component" value="Unassembled WGS sequence"/>
</dbReference>
<keyword evidence="10" id="KW-1185">Reference proteome</keyword>
<accession>A0A0K6IYG7</accession>
<comment type="similarity">
    <text evidence="2 6">Belongs to the band 7/mec-2 family. HflK subfamily.</text>
</comment>
<gene>
    <name evidence="9" type="ORF">Ga0061068_1207</name>
</gene>
<dbReference type="EMBL" id="CYHH01000020">
    <property type="protein sequence ID" value="CUB08079.1"/>
    <property type="molecule type" value="Genomic_DNA"/>
</dbReference>
<evidence type="ECO:0000313" key="10">
    <source>
        <dbReference type="Proteomes" id="UP000182108"/>
    </source>
</evidence>
<reference evidence="10" key="1">
    <citation type="submission" date="2015-08" db="EMBL/GenBank/DDBJ databases">
        <authorList>
            <person name="Babu N.S."/>
            <person name="Beckwith C.J."/>
            <person name="Beseler K.G."/>
            <person name="Brison A."/>
            <person name="Carone J.V."/>
            <person name="Caskin T.P."/>
            <person name="Diamond M."/>
            <person name="Durham M.E."/>
            <person name="Foxe J.M."/>
            <person name="Go M."/>
            <person name="Henderson B.A."/>
            <person name="Jones I.B."/>
            <person name="McGettigan J.A."/>
            <person name="Micheletti S.J."/>
            <person name="Nasrallah M.E."/>
            <person name="Ortiz D."/>
            <person name="Piller C.R."/>
            <person name="Privatt S.R."/>
            <person name="Schneider S.L."/>
            <person name="Sharp S."/>
            <person name="Smith T.C."/>
            <person name="Stanton J.D."/>
            <person name="Ullery H.E."/>
            <person name="Wilson R.J."/>
            <person name="Serrano M.G."/>
            <person name="Buck G."/>
            <person name="Lee V."/>
            <person name="Wang Y."/>
            <person name="Carvalho R."/>
            <person name="Voegtly L."/>
            <person name="Shi R."/>
            <person name="Duckworth R."/>
            <person name="Johnson A."/>
            <person name="Loviza R."/>
            <person name="Walstead R."/>
            <person name="Shah Z."/>
            <person name="Kiflezghi M."/>
            <person name="Wade K."/>
            <person name="Ball S.L."/>
            <person name="Bradley K.W."/>
            <person name="Asai D.J."/>
            <person name="Bowman C.A."/>
            <person name="Russell D.A."/>
            <person name="Pope W.H."/>
            <person name="Jacobs-Sera D."/>
            <person name="Hendrix R.W."/>
            <person name="Hatfull G.F."/>
        </authorList>
    </citation>
    <scope>NUCLEOTIDE SEQUENCE [LARGE SCALE GENOMIC DNA]</scope>
    <source>
        <strain evidence="10">JCM 19170</strain>
    </source>
</reference>
<feature type="region of interest" description="Disordered" evidence="7">
    <location>
        <begin position="377"/>
        <end position="422"/>
    </location>
</feature>
<dbReference type="AlphaFoldDB" id="A0A0K6IYG7"/>
<comment type="subunit">
    <text evidence="6">HflC and HflK may interact to form a multimeric complex.</text>
</comment>